<reference evidence="2" key="2">
    <citation type="submission" date="2020-02" db="EMBL/GenBank/DDBJ databases">
        <authorList>
            <person name="Gilchrist C.L.M."/>
            <person name="Chooi Y.-H."/>
        </authorList>
    </citation>
    <scope>NUCLEOTIDE SEQUENCE</scope>
    <source>
        <strain evidence="2">MST-FP2251</strain>
    </source>
</reference>
<keyword evidence="3" id="KW-1185">Reference proteome</keyword>
<organism evidence="2 3">
    <name type="scientific">Aspergillus nanangensis</name>
    <dbReference type="NCBI Taxonomy" id="2582783"/>
    <lineage>
        <taxon>Eukaryota</taxon>
        <taxon>Fungi</taxon>
        <taxon>Dikarya</taxon>
        <taxon>Ascomycota</taxon>
        <taxon>Pezizomycotina</taxon>
        <taxon>Eurotiomycetes</taxon>
        <taxon>Eurotiomycetidae</taxon>
        <taxon>Eurotiales</taxon>
        <taxon>Aspergillaceae</taxon>
        <taxon>Aspergillus</taxon>
        <taxon>Aspergillus subgen. Circumdati</taxon>
    </lineage>
</organism>
<accession>A0AAD4CBB9</accession>
<reference evidence="2" key="1">
    <citation type="journal article" date="2019" name="Beilstein J. Org. Chem.">
        <title>Nanangenines: drimane sesquiterpenoids as the dominant metabolite cohort of a novel Australian fungus, Aspergillus nanangensis.</title>
        <authorList>
            <person name="Lacey H.J."/>
            <person name="Gilchrist C.L.M."/>
            <person name="Crombie A."/>
            <person name="Kalaitzis J.A."/>
            <person name="Vuong D."/>
            <person name="Rutledge P.J."/>
            <person name="Turner P."/>
            <person name="Pitt J.I."/>
            <person name="Lacey E."/>
            <person name="Chooi Y.H."/>
            <person name="Piggott A.M."/>
        </authorList>
    </citation>
    <scope>NUCLEOTIDE SEQUENCE</scope>
    <source>
        <strain evidence="2">MST-FP2251</strain>
    </source>
</reference>
<dbReference type="AlphaFoldDB" id="A0AAD4CBB9"/>
<evidence type="ECO:0000256" key="1">
    <source>
        <dbReference type="SAM" id="MobiDB-lite"/>
    </source>
</evidence>
<dbReference type="Proteomes" id="UP001194746">
    <property type="component" value="Unassembled WGS sequence"/>
</dbReference>
<comment type="caution">
    <text evidence="2">The sequence shown here is derived from an EMBL/GenBank/DDBJ whole genome shotgun (WGS) entry which is preliminary data.</text>
</comment>
<proteinExistence type="predicted"/>
<evidence type="ECO:0000313" key="2">
    <source>
        <dbReference type="EMBL" id="KAF9882738.1"/>
    </source>
</evidence>
<gene>
    <name evidence="2" type="ORF">FE257_005329</name>
</gene>
<evidence type="ECO:0000313" key="3">
    <source>
        <dbReference type="Proteomes" id="UP001194746"/>
    </source>
</evidence>
<name>A0AAD4CBB9_ASPNN</name>
<dbReference type="EMBL" id="VCAU01000227">
    <property type="protein sequence ID" value="KAF9882738.1"/>
    <property type="molecule type" value="Genomic_DNA"/>
</dbReference>
<sequence>MGPHDSALLQQTSHAAAEQPDVLTRNATLDTLSPFKSQMALRPSFDSRATDPRPRRALTFIPAPKPTNNPTTPLLALTNHVQAQSTQARHLFTQSSHLLSAIEREWIETTITDTESTTQEILRLTESFRVEEAVRNGRVGVKSQLRWLLYDSRKAREKRERLVLCHTSLMGVLTKLQGLSLHGSKDEQRESLQGDFHHLLGGVLGGEGETEAGVTGTGPVTGPVRRQQCTDLDLDLDPDLDLGLALTLDSRDLVVLLGI</sequence>
<protein>
    <submittedName>
        <fullName evidence="2">Uncharacterized protein</fullName>
    </submittedName>
</protein>
<feature type="region of interest" description="Disordered" evidence="1">
    <location>
        <begin position="40"/>
        <end position="69"/>
    </location>
</feature>